<evidence type="ECO:0000256" key="11">
    <source>
        <dbReference type="ARBA" id="ARBA00023098"/>
    </source>
</evidence>
<dbReference type="Gene3D" id="3.40.50.1820">
    <property type="entry name" value="alpha/beta hydrolase"/>
    <property type="match status" value="1"/>
</dbReference>
<sequence>MATSPRPAQANAPQSRGGGGDGGGGERRLLCRTIAPPALAGAAAFAISSGITFKLTSGHWGITAAVSIPTALGAAFLVRTSISARTARIFARWRESTDVVAKLADRLSTETNLRNLRRPLPVNLALLGAVQRKLAKEDLVESQDAGSSLLSAVFAPSPPTTSELHEANRFMKFATAAYGHALMMAFGTASVNPSMLRKFGGVALDRHAICNHTGVGEKDVALTNLGLDEDPNCPRHFVAVDRSTRSVVLAIRGTASISDALCHDLVAVAEPFCGGRAHHGMALAARELHRQAMPAVVDALEAHPGYGLVVTGHSMGGGAAALLTTLILHDARATKRGFGWPFGLGAKSKPSAEDGDAKASSSSSMTTTTMTNADPPPCVPQGTSVRCFAFAPPPVFAGDALGASVTQAYCCGDDVVPHLSVNAVRDVLEALSRVDAFEMPVRTTLAVAVGAKPPPQGLVDVVTDRSNAPRRTRSSVAVAPKLRIPASRVVLLHRADNRSAAARMRRRRLSARHDASYAETSGVTACSPEALADVLTYFSPDMVSDHFFSSYERALAQAAGSSSAENV</sequence>
<accession>A0A830H6S4</accession>
<comment type="subcellular location">
    <subcellularLocation>
        <location evidence="2">Cell membrane</location>
        <topology evidence="2">Multi-pass membrane protein</topology>
    </subcellularLocation>
</comment>
<dbReference type="InterPro" id="IPR002921">
    <property type="entry name" value="Fungal_lipase-type"/>
</dbReference>
<keyword evidence="6" id="KW-0479">Metal-binding</keyword>
<dbReference type="AlphaFoldDB" id="A0A830H6S4"/>
<keyword evidence="11" id="KW-0443">Lipid metabolism</keyword>
<keyword evidence="3" id="KW-1003">Cell membrane</keyword>
<keyword evidence="9" id="KW-0442">Lipid degradation</keyword>
<keyword evidence="7" id="KW-0378">Hydrolase</keyword>
<keyword evidence="8" id="KW-0106">Calcium</keyword>
<proteinExistence type="predicted"/>
<dbReference type="InterPro" id="IPR052214">
    <property type="entry name" value="DAG_Lipase-Related"/>
</dbReference>
<evidence type="ECO:0000256" key="12">
    <source>
        <dbReference type="ARBA" id="ARBA00023136"/>
    </source>
</evidence>
<evidence type="ECO:0000256" key="2">
    <source>
        <dbReference type="ARBA" id="ARBA00004651"/>
    </source>
</evidence>
<evidence type="ECO:0000313" key="18">
    <source>
        <dbReference type="Proteomes" id="UP000660262"/>
    </source>
</evidence>
<evidence type="ECO:0000256" key="9">
    <source>
        <dbReference type="ARBA" id="ARBA00022963"/>
    </source>
</evidence>
<reference evidence="17" key="1">
    <citation type="submission" date="2020-10" db="EMBL/GenBank/DDBJ databases">
        <title>Unveiling of a novel bifunctional photoreceptor, Dualchrome1, isolated from a cosmopolitan green alga.</title>
        <authorList>
            <person name="Suzuki S."/>
            <person name="Kawachi M."/>
        </authorList>
    </citation>
    <scope>NUCLEOTIDE SEQUENCE</scope>
    <source>
        <strain evidence="17">NIES 2893</strain>
    </source>
</reference>
<dbReference type="InterPro" id="IPR029058">
    <property type="entry name" value="AB_hydrolase_fold"/>
</dbReference>
<protein>
    <recommendedName>
        <fullName evidence="14">sn-1-specific diacylglycerol lipase</fullName>
        <ecNumber evidence="14">3.1.1.116</ecNumber>
    </recommendedName>
</protein>
<evidence type="ECO:0000259" key="16">
    <source>
        <dbReference type="Pfam" id="PF01764"/>
    </source>
</evidence>
<comment type="caution">
    <text evidence="17">The sequence shown here is derived from an EMBL/GenBank/DDBJ whole genome shotgun (WGS) entry which is preliminary data.</text>
</comment>
<dbReference type="EMBL" id="BNJQ01000004">
    <property type="protein sequence ID" value="GHP02735.1"/>
    <property type="molecule type" value="Genomic_DNA"/>
</dbReference>
<dbReference type="CDD" id="cd00519">
    <property type="entry name" value="Lipase_3"/>
    <property type="match status" value="1"/>
</dbReference>
<feature type="domain" description="Fungal lipase-type" evidence="16">
    <location>
        <begin position="248"/>
        <end position="332"/>
    </location>
</feature>
<evidence type="ECO:0000256" key="8">
    <source>
        <dbReference type="ARBA" id="ARBA00022837"/>
    </source>
</evidence>
<keyword evidence="10" id="KW-1133">Transmembrane helix</keyword>
<name>A0A830H6S4_9CHLO</name>
<evidence type="ECO:0000256" key="15">
    <source>
        <dbReference type="SAM" id="MobiDB-lite"/>
    </source>
</evidence>
<evidence type="ECO:0000256" key="5">
    <source>
        <dbReference type="ARBA" id="ARBA00022692"/>
    </source>
</evidence>
<dbReference type="GO" id="GO:0005886">
    <property type="term" value="C:plasma membrane"/>
    <property type="evidence" value="ECO:0007669"/>
    <property type="project" value="UniProtKB-SubCell"/>
</dbReference>
<dbReference type="GO" id="GO:0019369">
    <property type="term" value="P:arachidonate metabolic process"/>
    <property type="evidence" value="ECO:0007669"/>
    <property type="project" value="TreeGrafter"/>
</dbReference>
<evidence type="ECO:0000256" key="4">
    <source>
        <dbReference type="ARBA" id="ARBA00022553"/>
    </source>
</evidence>
<dbReference type="EC" id="3.1.1.116" evidence="14"/>
<dbReference type="GO" id="GO:0046872">
    <property type="term" value="F:metal ion binding"/>
    <property type="evidence" value="ECO:0007669"/>
    <property type="project" value="UniProtKB-KW"/>
</dbReference>
<dbReference type="SUPFAM" id="SSF53474">
    <property type="entry name" value="alpha/beta-Hydrolases"/>
    <property type="match status" value="1"/>
</dbReference>
<evidence type="ECO:0000256" key="14">
    <source>
        <dbReference type="ARBA" id="ARBA00026104"/>
    </source>
</evidence>
<organism evidence="17 18">
    <name type="scientific">Pycnococcus provasolii</name>
    <dbReference type="NCBI Taxonomy" id="41880"/>
    <lineage>
        <taxon>Eukaryota</taxon>
        <taxon>Viridiplantae</taxon>
        <taxon>Chlorophyta</taxon>
        <taxon>Pseudoscourfieldiophyceae</taxon>
        <taxon>Pseudoscourfieldiales</taxon>
        <taxon>Pycnococcaceae</taxon>
        <taxon>Pycnococcus</taxon>
    </lineage>
</organism>
<gene>
    <name evidence="17" type="ORF">PPROV_000149000</name>
</gene>
<evidence type="ECO:0000256" key="1">
    <source>
        <dbReference type="ARBA" id="ARBA00001913"/>
    </source>
</evidence>
<dbReference type="Proteomes" id="UP000660262">
    <property type="component" value="Unassembled WGS sequence"/>
</dbReference>
<dbReference type="OrthoDB" id="438440at2759"/>
<dbReference type="GO" id="GO:0016298">
    <property type="term" value="F:lipase activity"/>
    <property type="evidence" value="ECO:0007669"/>
    <property type="project" value="TreeGrafter"/>
</dbReference>
<evidence type="ECO:0000256" key="10">
    <source>
        <dbReference type="ARBA" id="ARBA00022989"/>
    </source>
</evidence>
<feature type="compositionally biased region" description="Low complexity" evidence="15">
    <location>
        <begin position="360"/>
        <end position="371"/>
    </location>
</feature>
<comment type="catalytic activity">
    <reaction evidence="13">
        <text>a 1,2-diacyl-sn-glycerol + H2O = a 2-acylglycerol + a fatty acid + H(+)</text>
        <dbReference type="Rhea" id="RHEA:33275"/>
        <dbReference type="ChEBI" id="CHEBI:15377"/>
        <dbReference type="ChEBI" id="CHEBI:15378"/>
        <dbReference type="ChEBI" id="CHEBI:17389"/>
        <dbReference type="ChEBI" id="CHEBI:17815"/>
        <dbReference type="ChEBI" id="CHEBI:28868"/>
        <dbReference type="EC" id="3.1.1.116"/>
    </reaction>
    <physiologicalReaction direction="left-to-right" evidence="13">
        <dbReference type="Rhea" id="RHEA:33276"/>
    </physiologicalReaction>
</comment>
<evidence type="ECO:0000256" key="7">
    <source>
        <dbReference type="ARBA" id="ARBA00022801"/>
    </source>
</evidence>
<evidence type="ECO:0000256" key="13">
    <source>
        <dbReference type="ARBA" id="ARBA00024531"/>
    </source>
</evidence>
<evidence type="ECO:0000256" key="6">
    <source>
        <dbReference type="ARBA" id="ARBA00022723"/>
    </source>
</evidence>
<evidence type="ECO:0000313" key="17">
    <source>
        <dbReference type="EMBL" id="GHP02735.1"/>
    </source>
</evidence>
<keyword evidence="18" id="KW-1185">Reference proteome</keyword>
<dbReference type="PANTHER" id="PTHR45792:SF7">
    <property type="entry name" value="PUTATIVE (AFU_ORTHOLOGUE AFUA_6G02710)-RELATED"/>
    <property type="match status" value="1"/>
</dbReference>
<feature type="region of interest" description="Disordered" evidence="15">
    <location>
        <begin position="348"/>
        <end position="376"/>
    </location>
</feature>
<comment type="cofactor">
    <cofactor evidence="1">
        <name>Ca(2+)</name>
        <dbReference type="ChEBI" id="CHEBI:29108"/>
    </cofactor>
</comment>
<evidence type="ECO:0000256" key="3">
    <source>
        <dbReference type="ARBA" id="ARBA00022475"/>
    </source>
</evidence>
<dbReference type="Pfam" id="PF01764">
    <property type="entry name" value="Lipase_3"/>
    <property type="match status" value="1"/>
</dbReference>
<keyword evidence="4" id="KW-0597">Phosphoprotein</keyword>
<keyword evidence="12" id="KW-0472">Membrane</keyword>
<keyword evidence="5" id="KW-0812">Transmembrane</keyword>
<feature type="region of interest" description="Disordered" evidence="15">
    <location>
        <begin position="1"/>
        <end position="27"/>
    </location>
</feature>
<dbReference type="PANTHER" id="PTHR45792">
    <property type="entry name" value="DIACYLGLYCEROL LIPASE HOMOLOG-RELATED"/>
    <property type="match status" value="1"/>
</dbReference>
<dbReference type="GO" id="GO:0046340">
    <property type="term" value="P:diacylglycerol catabolic process"/>
    <property type="evidence" value="ECO:0007669"/>
    <property type="project" value="TreeGrafter"/>
</dbReference>